<evidence type="ECO:0000313" key="3">
    <source>
        <dbReference type="Proteomes" id="UP001487740"/>
    </source>
</evidence>
<dbReference type="AlphaFoldDB" id="A0AAW0TKU0"/>
<feature type="compositionally biased region" description="Polar residues" evidence="1">
    <location>
        <begin position="11"/>
        <end position="22"/>
    </location>
</feature>
<accession>A0AAW0TKU0</accession>
<name>A0AAW0TKU0_SCYPA</name>
<dbReference type="Proteomes" id="UP001487740">
    <property type="component" value="Unassembled WGS sequence"/>
</dbReference>
<protein>
    <submittedName>
        <fullName evidence="2">Uncharacterized protein</fullName>
    </submittedName>
</protein>
<comment type="caution">
    <text evidence="2">The sequence shown here is derived from an EMBL/GenBank/DDBJ whole genome shotgun (WGS) entry which is preliminary data.</text>
</comment>
<keyword evidence="3" id="KW-1185">Reference proteome</keyword>
<gene>
    <name evidence="2" type="ORF">O3P69_020379</name>
</gene>
<sequence length="509" mass="57863">MTLPSVRLPYGTSTPLNHQQQDSSDEEFKIPPPKPRLKPGFQNLKKSFLEPQELFDTVNTLKPLYCTIPSGEKNNVFFTLKNDWNIKNRQKKGKADYTDDCGAWESKTQSTKKTEFLLGHNGLEFVVKKNDVWCKRRGNSQPLEPQPLAEDVVILKRSYATLKRDSTYKRRISWFENLPIKYKEKSQIAVVEYLGCLPNSYSIHGNTRKTEAAYKKTPAVKEAIENGLTHGAKPFNLYSDQLLNNSDHCPRNLKQVYNIKQKVQREARKVAGEEDGHRQNSADHIQAVMKMFGQNPYIQDIVHIPGKPPGFILYTEQQMKDVADFCTLSQGLQNVLGIDRTFNLGECYVTGRLDTLALSGAELAISDLIVGSDEEKALTKAIQRCFSDVSLILCTPVNWKPEKLPDLVDKLHRIVKTQYADMRRALRGEGNFQLAPAFSKFKITISAWNNKTEDEKEACFTKFLNAKIKDDNNYITSTDGQLSIPKPQRLAKKPGQKTRATRTRTTSIK</sequence>
<organism evidence="2 3">
    <name type="scientific">Scylla paramamosain</name>
    <name type="common">Mud crab</name>
    <dbReference type="NCBI Taxonomy" id="85552"/>
    <lineage>
        <taxon>Eukaryota</taxon>
        <taxon>Metazoa</taxon>
        <taxon>Ecdysozoa</taxon>
        <taxon>Arthropoda</taxon>
        <taxon>Crustacea</taxon>
        <taxon>Multicrustacea</taxon>
        <taxon>Malacostraca</taxon>
        <taxon>Eumalacostraca</taxon>
        <taxon>Eucarida</taxon>
        <taxon>Decapoda</taxon>
        <taxon>Pleocyemata</taxon>
        <taxon>Brachyura</taxon>
        <taxon>Eubrachyura</taxon>
        <taxon>Portunoidea</taxon>
        <taxon>Portunidae</taxon>
        <taxon>Portuninae</taxon>
        <taxon>Scylla</taxon>
    </lineage>
</organism>
<feature type="region of interest" description="Disordered" evidence="1">
    <location>
        <begin position="1"/>
        <end position="36"/>
    </location>
</feature>
<evidence type="ECO:0000256" key="1">
    <source>
        <dbReference type="SAM" id="MobiDB-lite"/>
    </source>
</evidence>
<feature type="compositionally biased region" description="Basic residues" evidence="1">
    <location>
        <begin position="489"/>
        <end position="502"/>
    </location>
</feature>
<evidence type="ECO:0000313" key="2">
    <source>
        <dbReference type="EMBL" id="KAK8388348.1"/>
    </source>
</evidence>
<reference evidence="2 3" key="1">
    <citation type="submission" date="2023-03" db="EMBL/GenBank/DDBJ databases">
        <title>High-quality genome of Scylla paramamosain provides insights in environmental adaptation.</title>
        <authorList>
            <person name="Zhang L."/>
        </authorList>
    </citation>
    <scope>NUCLEOTIDE SEQUENCE [LARGE SCALE GENOMIC DNA]</scope>
    <source>
        <strain evidence="2">LZ_2023a</strain>
        <tissue evidence="2">Muscle</tissue>
    </source>
</reference>
<dbReference type="EMBL" id="JARAKH010000028">
    <property type="protein sequence ID" value="KAK8388348.1"/>
    <property type="molecule type" value="Genomic_DNA"/>
</dbReference>
<feature type="region of interest" description="Disordered" evidence="1">
    <location>
        <begin position="478"/>
        <end position="509"/>
    </location>
</feature>
<proteinExistence type="predicted"/>